<evidence type="ECO:0000313" key="1">
    <source>
        <dbReference type="EMBL" id="GIE06601.1"/>
    </source>
</evidence>
<reference evidence="1 2" key="1">
    <citation type="submission" date="2021-01" db="EMBL/GenBank/DDBJ databases">
        <title>Whole genome shotgun sequence of Actinoplanes durhamensis NBRC 14914.</title>
        <authorList>
            <person name="Komaki H."/>
            <person name="Tamura T."/>
        </authorList>
    </citation>
    <scope>NUCLEOTIDE SEQUENCE [LARGE SCALE GENOMIC DNA]</scope>
    <source>
        <strain evidence="1 2">NBRC 14914</strain>
    </source>
</reference>
<evidence type="ECO:0000313" key="2">
    <source>
        <dbReference type="Proteomes" id="UP000637628"/>
    </source>
</evidence>
<dbReference type="RefSeq" id="WP_203734461.1">
    <property type="nucleotide sequence ID" value="NZ_BAAATX010000020.1"/>
</dbReference>
<comment type="caution">
    <text evidence="1">The sequence shown here is derived from an EMBL/GenBank/DDBJ whole genome shotgun (WGS) entry which is preliminary data.</text>
</comment>
<accession>A0ABQ3Z9W2</accession>
<keyword evidence="2" id="KW-1185">Reference proteome</keyword>
<organism evidence="1 2">
    <name type="scientific">Paractinoplanes durhamensis</name>
    <dbReference type="NCBI Taxonomy" id="113563"/>
    <lineage>
        <taxon>Bacteria</taxon>
        <taxon>Bacillati</taxon>
        <taxon>Actinomycetota</taxon>
        <taxon>Actinomycetes</taxon>
        <taxon>Micromonosporales</taxon>
        <taxon>Micromonosporaceae</taxon>
        <taxon>Paractinoplanes</taxon>
    </lineage>
</organism>
<gene>
    <name evidence="1" type="ORF">Adu01nite_79510</name>
</gene>
<dbReference type="Proteomes" id="UP000637628">
    <property type="component" value="Unassembled WGS sequence"/>
</dbReference>
<evidence type="ECO:0008006" key="3">
    <source>
        <dbReference type="Google" id="ProtNLM"/>
    </source>
</evidence>
<sequence length="238" mass="25833">MREIACDESGYEGEKLIGSTTRFFAHASVRIPDPAAVLAELRARIKSPATQYKANHLLRPQHRATLRWFLGDTGPVHGRGHVFLLDKTAFVRDLVAEHIGTEIADDQVANDLLRVKGDPDLEFLPPPARARAAAFREWLGADPIGRSVLDPLVPAIVAAVAHWGPVTIAHDRQTQLPPRRVAVLTERCPLAGIRFLDATGHPEIQIADILAGTVRAVTESGDASLTPLLPPYLSAVTP</sequence>
<protein>
    <recommendedName>
        <fullName evidence="3">DUF3800 domain-containing protein</fullName>
    </recommendedName>
</protein>
<dbReference type="EMBL" id="BOML01000065">
    <property type="protein sequence ID" value="GIE06601.1"/>
    <property type="molecule type" value="Genomic_DNA"/>
</dbReference>
<proteinExistence type="predicted"/>
<name>A0ABQ3Z9W2_9ACTN</name>